<dbReference type="Proteomes" id="UP000312594">
    <property type="component" value="Unassembled WGS sequence"/>
</dbReference>
<evidence type="ECO:0000313" key="3">
    <source>
        <dbReference type="Proteomes" id="UP000312594"/>
    </source>
</evidence>
<proteinExistence type="predicted"/>
<feature type="region of interest" description="Disordered" evidence="1">
    <location>
        <begin position="65"/>
        <end position="88"/>
    </location>
</feature>
<name>A0A5C5BQS9_EGGLN</name>
<comment type="caution">
    <text evidence="2">The sequence shown here is derived from an EMBL/GenBank/DDBJ whole genome shotgun (WGS) entry which is preliminary data.</text>
</comment>
<feature type="compositionally biased region" description="Basic and acidic residues" evidence="1">
    <location>
        <begin position="78"/>
        <end position="88"/>
    </location>
</feature>
<dbReference type="RefSeq" id="WP_139913051.1">
    <property type="nucleotide sequence ID" value="NZ_VEVP01000041.1"/>
</dbReference>
<evidence type="ECO:0000313" key="2">
    <source>
        <dbReference type="EMBL" id="TNU88835.1"/>
    </source>
</evidence>
<dbReference type="EMBL" id="VEVP01000041">
    <property type="protein sequence ID" value="TNU88835.1"/>
    <property type="molecule type" value="Genomic_DNA"/>
</dbReference>
<accession>A0A5C5BQS9</accession>
<sequence length="88" mass="10067">MREASRVRLIAWERGNSDSLKSANDDSRSVECDEETIFDWFNDGLRLETEIDGSVMDGDIGFIPAASKENNQTPMSRSFRENRDPFFS</sequence>
<organism evidence="2 3">
    <name type="scientific">Eggerthella lenta</name>
    <name type="common">Eubacterium lentum</name>
    <dbReference type="NCBI Taxonomy" id="84112"/>
    <lineage>
        <taxon>Bacteria</taxon>
        <taxon>Bacillati</taxon>
        <taxon>Actinomycetota</taxon>
        <taxon>Coriobacteriia</taxon>
        <taxon>Eggerthellales</taxon>
        <taxon>Eggerthellaceae</taxon>
        <taxon>Eggerthella</taxon>
    </lineage>
</organism>
<dbReference type="AlphaFoldDB" id="A0A5C5BQS9"/>
<evidence type="ECO:0000256" key="1">
    <source>
        <dbReference type="SAM" id="MobiDB-lite"/>
    </source>
</evidence>
<reference evidence="2 3" key="1">
    <citation type="journal article" date="2005" name="Appl. Environ. Microbiol.">
        <title>Intestinal bacterial communities that produce active estrogen-like compounds enterodiol and enterolactone in humans.</title>
        <authorList>
            <person name="Clavel T."/>
            <person name="Henderson G."/>
            <person name="Alpert C.A."/>
            <person name="Philippe C."/>
            <person name="Rigottier-Gois L."/>
            <person name="Dore J."/>
            <person name="Blaut M."/>
        </authorList>
    </citation>
    <scope>NUCLEOTIDE SEQUENCE [LARGE SCALE GENOMIC DNA]</scope>
    <source>
        <strain evidence="2 3">SECO-MT75m2</strain>
    </source>
</reference>
<gene>
    <name evidence="2" type="ORF">FIC87_13245</name>
</gene>
<protein>
    <submittedName>
        <fullName evidence="2">Uncharacterized protein</fullName>
    </submittedName>
</protein>